<feature type="transmembrane region" description="Helical" evidence="1">
    <location>
        <begin position="6"/>
        <end position="26"/>
    </location>
</feature>
<keyword evidence="1" id="KW-0812">Transmembrane</keyword>
<comment type="caution">
    <text evidence="2">The sequence shown here is derived from an EMBL/GenBank/DDBJ whole genome shotgun (WGS) entry which is preliminary data.</text>
</comment>
<evidence type="ECO:0000256" key="1">
    <source>
        <dbReference type="SAM" id="Phobius"/>
    </source>
</evidence>
<evidence type="ECO:0000313" key="2">
    <source>
        <dbReference type="EMBL" id="MCI66632.1"/>
    </source>
</evidence>
<feature type="non-terminal residue" evidence="2">
    <location>
        <position position="1"/>
    </location>
</feature>
<dbReference type="AlphaFoldDB" id="A0A392TZN2"/>
<dbReference type="EMBL" id="LXQA010699158">
    <property type="protein sequence ID" value="MCI66632.1"/>
    <property type="molecule type" value="Genomic_DNA"/>
</dbReference>
<name>A0A392TZN2_9FABA</name>
<proteinExistence type="predicted"/>
<evidence type="ECO:0000313" key="3">
    <source>
        <dbReference type="Proteomes" id="UP000265520"/>
    </source>
</evidence>
<sequence length="44" mass="4799">HEALPPIGLIFWVGLVFGALKVKMLIGGYCAPKNTSNNGLHQRH</sequence>
<keyword evidence="1" id="KW-0472">Membrane</keyword>
<reference evidence="2 3" key="1">
    <citation type="journal article" date="2018" name="Front. Plant Sci.">
        <title>Red Clover (Trifolium pratense) and Zigzag Clover (T. medium) - A Picture of Genomic Similarities and Differences.</title>
        <authorList>
            <person name="Dluhosova J."/>
            <person name="Istvanek J."/>
            <person name="Nedelnik J."/>
            <person name="Repkova J."/>
        </authorList>
    </citation>
    <scope>NUCLEOTIDE SEQUENCE [LARGE SCALE GENOMIC DNA]</scope>
    <source>
        <strain evidence="3">cv. 10/8</strain>
        <tissue evidence="2">Leaf</tissue>
    </source>
</reference>
<protein>
    <submittedName>
        <fullName evidence="2">Uncharacterized protein</fullName>
    </submittedName>
</protein>
<organism evidence="2 3">
    <name type="scientific">Trifolium medium</name>
    <dbReference type="NCBI Taxonomy" id="97028"/>
    <lineage>
        <taxon>Eukaryota</taxon>
        <taxon>Viridiplantae</taxon>
        <taxon>Streptophyta</taxon>
        <taxon>Embryophyta</taxon>
        <taxon>Tracheophyta</taxon>
        <taxon>Spermatophyta</taxon>
        <taxon>Magnoliopsida</taxon>
        <taxon>eudicotyledons</taxon>
        <taxon>Gunneridae</taxon>
        <taxon>Pentapetalae</taxon>
        <taxon>rosids</taxon>
        <taxon>fabids</taxon>
        <taxon>Fabales</taxon>
        <taxon>Fabaceae</taxon>
        <taxon>Papilionoideae</taxon>
        <taxon>50 kb inversion clade</taxon>
        <taxon>NPAAA clade</taxon>
        <taxon>Hologalegina</taxon>
        <taxon>IRL clade</taxon>
        <taxon>Trifolieae</taxon>
        <taxon>Trifolium</taxon>
    </lineage>
</organism>
<keyword evidence="1" id="KW-1133">Transmembrane helix</keyword>
<dbReference type="Proteomes" id="UP000265520">
    <property type="component" value="Unassembled WGS sequence"/>
</dbReference>
<accession>A0A392TZN2</accession>
<keyword evidence="3" id="KW-1185">Reference proteome</keyword>